<dbReference type="AlphaFoldDB" id="F4Q7K2"/>
<evidence type="ECO:0000313" key="2">
    <source>
        <dbReference type="Proteomes" id="UP000007797"/>
    </source>
</evidence>
<dbReference type="GeneID" id="14868273"/>
<protein>
    <submittedName>
        <fullName evidence="1">Uncharacterized protein</fullName>
    </submittedName>
</protein>
<reference evidence="2" key="1">
    <citation type="journal article" date="2011" name="Genome Res.">
        <title>Phylogeny-wide analysis of social amoeba genomes highlights ancient origins for complex intercellular communication.</title>
        <authorList>
            <person name="Heidel A.J."/>
            <person name="Lawal H.M."/>
            <person name="Felder M."/>
            <person name="Schilde C."/>
            <person name="Helps N.R."/>
            <person name="Tunggal B."/>
            <person name="Rivero F."/>
            <person name="John U."/>
            <person name="Schleicher M."/>
            <person name="Eichinger L."/>
            <person name="Platzer M."/>
            <person name="Noegel A.A."/>
            <person name="Schaap P."/>
            <person name="Gloeckner G."/>
        </authorList>
    </citation>
    <scope>NUCLEOTIDE SEQUENCE [LARGE SCALE GENOMIC DNA]</scope>
    <source>
        <strain evidence="2">SH3</strain>
    </source>
</reference>
<dbReference type="EMBL" id="GL883024">
    <property type="protein sequence ID" value="EGG16384.1"/>
    <property type="molecule type" value="Genomic_DNA"/>
</dbReference>
<organism evidence="1 2">
    <name type="scientific">Cavenderia fasciculata</name>
    <name type="common">Slime mold</name>
    <name type="synonym">Dictyostelium fasciculatum</name>
    <dbReference type="NCBI Taxonomy" id="261658"/>
    <lineage>
        <taxon>Eukaryota</taxon>
        <taxon>Amoebozoa</taxon>
        <taxon>Evosea</taxon>
        <taxon>Eumycetozoa</taxon>
        <taxon>Dictyostelia</taxon>
        <taxon>Acytosteliales</taxon>
        <taxon>Cavenderiaceae</taxon>
        <taxon>Cavenderia</taxon>
    </lineage>
</organism>
<name>F4Q7K2_CACFS</name>
<dbReference type="RefSeq" id="XP_004354768.1">
    <property type="nucleotide sequence ID" value="XM_004354716.1"/>
</dbReference>
<sequence>MMMIIHSSYVRRVYNGRGGKVQFLPLALCEHDSLTLSSYKKHDDHC</sequence>
<evidence type="ECO:0000313" key="1">
    <source>
        <dbReference type="EMBL" id="EGG16384.1"/>
    </source>
</evidence>
<keyword evidence="2" id="KW-1185">Reference proteome</keyword>
<gene>
    <name evidence="1" type="ORF">DFA_09415</name>
</gene>
<proteinExistence type="predicted"/>
<dbReference type="KEGG" id="dfa:DFA_09415"/>
<dbReference type="Proteomes" id="UP000007797">
    <property type="component" value="Unassembled WGS sequence"/>
</dbReference>
<accession>F4Q7K2</accession>